<keyword evidence="2" id="KW-0805">Transcription regulation</keyword>
<name>A0A6L8WA37_9PROT</name>
<dbReference type="InterPro" id="IPR000847">
    <property type="entry name" value="LysR_HTH_N"/>
</dbReference>
<reference evidence="6 7" key="1">
    <citation type="submission" date="2019-12" db="EMBL/GenBank/DDBJ databases">
        <title>Snethiella sp. nov. sp. isolated from sea sand.</title>
        <authorList>
            <person name="Kim J."/>
            <person name="Jeong S.E."/>
            <person name="Jung H.S."/>
            <person name="Jeon C.O."/>
        </authorList>
    </citation>
    <scope>NUCLEOTIDE SEQUENCE [LARGE SCALE GENOMIC DNA]</scope>
    <source>
        <strain evidence="6 7">DP05</strain>
    </source>
</reference>
<comment type="caution">
    <text evidence="6">The sequence shown here is derived from an EMBL/GenBank/DDBJ whole genome shotgun (WGS) entry which is preliminary data.</text>
</comment>
<dbReference type="Gene3D" id="3.40.190.290">
    <property type="match status" value="1"/>
</dbReference>
<dbReference type="GO" id="GO:0003677">
    <property type="term" value="F:DNA binding"/>
    <property type="evidence" value="ECO:0007669"/>
    <property type="project" value="UniProtKB-KW"/>
</dbReference>
<dbReference type="PANTHER" id="PTHR30419">
    <property type="entry name" value="HTH-TYPE TRANSCRIPTIONAL REGULATOR YBHD"/>
    <property type="match status" value="1"/>
</dbReference>
<dbReference type="Pfam" id="PF03466">
    <property type="entry name" value="LysR_substrate"/>
    <property type="match status" value="1"/>
</dbReference>
<protein>
    <submittedName>
        <fullName evidence="6">LysR family transcriptional regulator</fullName>
    </submittedName>
</protein>
<dbReference type="GO" id="GO:0003700">
    <property type="term" value="F:DNA-binding transcription factor activity"/>
    <property type="evidence" value="ECO:0007669"/>
    <property type="project" value="InterPro"/>
</dbReference>
<feature type="domain" description="HTH lysR-type" evidence="5">
    <location>
        <begin position="3"/>
        <end position="60"/>
    </location>
</feature>
<dbReference type="SUPFAM" id="SSF46785">
    <property type="entry name" value="Winged helix' DNA-binding domain"/>
    <property type="match status" value="1"/>
</dbReference>
<dbReference type="InterPro" id="IPR036388">
    <property type="entry name" value="WH-like_DNA-bd_sf"/>
</dbReference>
<gene>
    <name evidence="6" type="ORF">GQE98_12610</name>
</gene>
<dbReference type="GO" id="GO:0005829">
    <property type="term" value="C:cytosol"/>
    <property type="evidence" value="ECO:0007669"/>
    <property type="project" value="TreeGrafter"/>
</dbReference>
<evidence type="ECO:0000313" key="7">
    <source>
        <dbReference type="Proteomes" id="UP000476030"/>
    </source>
</evidence>
<evidence type="ECO:0000313" key="6">
    <source>
        <dbReference type="EMBL" id="MZR31474.1"/>
    </source>
</evidence>
<dbReference type="SUPFAM" id="SSF53850">
    <property type="entry name" value="Periplasmic binding protein-like II"/>
    <property type="match status" value="1"/>
</dbReference>
<dbReference type="PRINTS" id="PR00039">
    <property type="entry name" value="HTHLYSR"/>
</dbReference>
<evidence type="ECO:0000256" key="1">
    <source>
        <dbReference type="ARBA" id="ARBA00009437"/>
    </source>
</evidence>
<dbReference type="PANTHER" id="PTHR30419:SF30">
    <property type="entry name" value="LYSR FAMILY TRANSCRIPTIONAL REGULATOR"/>
    <property type="match status" value="1"/>
</dbReference>
<dbReference type="AlphaFoldDB" id="A0A6L8WA37"/>
<keyword evidence="7" id="KW-1185">Reference proteome</keyword>
<evidence type="ECO:0000256" key="3">
    <source>
        <dbReference type="ARBA" id="ARBA00023125"/>
    </source>
</evidence>
<proteinExistence type="inferred from homology"/>
<dbReference type="FunFam" id="1.10.10.10:FF:000001">
    <property type="entry name" value="LysR family transcriptional regulator"/>
    <property type="match status" value="1"/>
</dbReference>
<dbReference type="Gene3D" id="1.10.10.10">
    <property type="entry name" value="Winged helix-like DNA-binding domain superfamily/Winged helix DNA-binding domain"/>
    <property type="match status" value="1"/>
</dbReference>
<dbReference type="EMBL" id="WTUW01000002">
    <property type="protein sequence ID" value="MZR31474.1"/>
    <property type="molecule type" value="Genomic_DNA"/>
</dbReference>
<dbReference type="InterPro" id="IPR005119">
    <property type="entry name" value="LysR_subst-bd"/>
</dbReference>
<dbReference type="PROSITE" id="PS50931">
    <property type="entry name" value="HTH_LYSR"/>
    <property type="match status" value="1"/>
</dbReference>
<evidence type="ECO:0000256" key="2">
    <source>
        <dbReference type="ARBA" id="ARBA00023015"/>
    </source>
</evidence>
<dbReference type="InterPro" id="IPR050950">
    <property type="entry name" value="HTH-type_LysR_regulators"/>
</dbReference>
<dbReference type="Proteomes" id="UP000476030">
    <property type="component" value="Unassembled WGS sequence"/>
</dbReference>
<sequence length="301" mass="34043">MTVDIRKLRHAVEVARSGSVTLAARNMFITQPALTRSIAEIEAQLGLQLFHRSSKGLKTTDVGKDFVSRAQKILYSFDDLMLHIGEHGNLNTGRLRIGFASSIFQLFAASTIIEIVKNFPSIRIETIAGSGEDLVPMLVSDELDLLFGRAGHMERWSELEIEKLSALYCKIMVRKDHPLSELPEMDPTDILAYPLAQAAVVEQGSSEIRGLYSLHELEPVEPFYICHDFELIKRIVLNSDAYSPVFNVTDNFDRLKERYMLMENTIGLPKQNLAIATYRNRERTPAVEKFIEYANIKIGIQ</sequence>
<dbReference type="InterPro" id="IPR036390">
    <property type="entry name" value="WH_DNA-bd_sf"/>
</dbReference>
<accession>A0A6L8WA37</accession>
<dbReference type="RefSeq" id="WP_161315977.1">
    <property type="nucleotide sequence ID" value="NZ_WTUW01000002.1"/>
</dbReference>
<dbReference type="CDD" id="cd05466">
    <property type="entry name" value="PBP2_LTTR_substrate"/>
    <property type="match status" value="1"/>
</dbReference>
<dbReference type="Pfam" id="PF00126">
    <property type="entry name" value="HTH_1"/>
    <property type="match status" value="1"/>
</dbReference>
<comment type="similarity">
    <text evidence="1">Belongs to the LysR transcriptional regulatory family.</text>
</comment>
<evidence type="ECO:0000256" key="4">
    <source>
        <dbReference type="ARBA" id="ARBA00023163"/>
    </source>
</evidence>
<keyword evidence="3" id="KW-0238">DNA-binding</keyword>
<evidence type="ECO:0000259" key="5">
    <source>
        <dbReference type="PROSITE" id="PS50931"/>
    </source>
</evidence>
<organism evidence="6 7">
    <name type="scientific">Sneathiella litorea</name>
    <dbReference type="NCBI Taxonomy" id="2606216"/>
    <lineage>
        <taxon>Bacteria</taxon>
        <taxon>Pseudomonadati</taxon>
        <taxon>Pseudomonadota</taxon>
        <taxon>Alphaproteobacteria</taxon>
        <taxon>Sneathiellales</taxon>
        <taxon>Sneathiellaceae</taxon>
        <taxon>Sneathiella</taxon>
    </lineage>
</organism>
<keyword evidence="4" id="KW-0804">Transcription</keyword>